<dbReference type="EMBL" id="AMFJ01034131">
    <property type="protein sequence ID" value="EKD30176.1"/>
    <property type="molecule type" value="Genomic_DNA"/>
</dbReference>
<dbReference type="AlphaFoldDB" id="K1XZ13"/>
<proteinExistence type="predicted"/>
<organism evidence="1">
    <name type="scientific">uncultured bacterium</name>
    <name type="common">gcode 4</name>
    <dbReference type="NCBI Taxonomy" id="1234023"/>
    <lineage>
        <taxon>Bacteria</taxon>
        <taxon>environmental samples</taxon>
    </lineage>
</organism>
<name>K1XZ13_9BACT</name>
<feature type="non-terminal residue" evidence="1">
    <location>
        <position position="489"/>
    </location>
</feature>
<protein>
    <submittedName>
        <fullName evidence="1">Uncharacterized protein</fullName>
    </submittedName>
</protein>
<gene>
    <name evidence="1" type="ORF">ACD_78C00131G0001</name>
</gene>
<accession>K1XZ13</accession>
<sequence length="489" mass="56486">MRYTESQFSIHEIYMFRKLHTLITQPLFIKRADSENQSDEGEKMEKVQIKTLHNVNSVITQGGKRWFIENYHTFVESPKFTENLSKIQNDRENFFERMDFHATHISDHFFTTLFSHPTEIGAALYFFLEFITDTNKVTVQNEKSGIKARIERFDAFYFSLLSRYQSLKQEDQKKALSVLIKMYSNINGALCAISWDNSARGFIGTLIYSISELAGNPRPEFVRLWPEWSAFSGFGLHITPKNAATVFRGKEIMNSQLWFSRIEGDIGVSDLHFHHKAGRFWHFRSTFNAKEEINWYSRNKERLSVAFHDNAGAYSWIENSCAYGRVLKRPLTSYSCHHPDDIDRFIPWFSKESTPGALWYSFIEKNSFFRGEVTTGGRHSHWLDSGSSLIVGSAHPTQKDDTVLYGARSKNSFNGAFVFRGLEKAHFDQGFSRTFVLSGLQNAHFKDAGYASVFIADTDKKIGENATWEGNSLAEWLFFWPSCFSHTVN</sequence>
<comment type="caution">
    <text evidence="1">The sequence shown here is derived from an EMBL/GenBank/DDBJ whole genome shotgun (WGS) entry which is preliminary data.</text>
</comment>
<evidence type="ECO:0000313" key="1">
    <source>
        <dbReference type="EMBL" id="EKD30176.1"/>
    </source>
</evidence>
<reference evidence="1" key="1">
    <citation type="journal article" date="2012" name="Science">
        <title>Fermentation, hydrogen, and sulfur metabolism in multiple uncultivated bacterial phyla.</title>
        <authorList>
            <person name="Wrighton K.C."/>
            <person name="Thomas B.C."/>
            <person name="Sharon I."/>
            <person name="Miller C.S."/>
            <person name="Castelle C.J."/>
            <person name="VerBerkmoes N.C."/>
            <person name="Wilkins M.J."/>
            <person name="Hettich R.L."/>
            <person name="Lipton M.S."/>
            <person name="Williams K.H."/>
            <person name="Long P.E."/>
            <person name="Banfield J.F."/>
        </authorList>
    </citation>
    <scope>NUCLEOTIDE SEQUENCE [LARGE SCALE GENOMIC DNA]</scope>
</reference>